<dbReference type="EMBL" id="MKIR01000024">
    <property type="protein sequence ID" value="OFI48446.1"/>
    <property type="molecule type" value="Genomic_DNA"/>
</dbReference>
<dbReference type="Gene3D" id="2.30.42.10">
    <property type="match status" value="1"/>
</dbReference>
<dbReference type="SMART" id="SM00228">
    <property type="entry name" value="PDZ"/>
    <property type="match status" value="1"/>
</dbReference>
<dbReference type="AlphaFoldDB" id="A0A1E8GKH2"/>
<feature type="chain" id="PRO_5039170333" evidence="6">
    <location>
        <begin position="21"/>
        <end position="430"/>
    </location>
</feature>
<dbReference type="RefSeq" id="WP_070792847.1">
    <property type="nucleotide sequence ID" value="NZ_MKIR01000024.1"/>
</dbReference>
<evidence type="ECO:0000256" key="2">
    <source>
        <dbReference type="ARBA" id="ARBA00022670"/>
    </source>
</evidence>
<dbReference type="SUPFAM" id="SSF50494">
    <property type="entry name" value="Trypsin-like serine proteases"/>
    <property type="match status" value="1"/>
</dbReference>
<evidence type="ECO:0000313" key="9">
    <source>
        <dbReference type="Proteomes" id="UP000178622"/>
    </source>
</evidence>
<dbReference type="InterPro" id="IPR043504">
    <property type="entry name" value="Peptidase_S1_PA_chymotrypsin"/>
</dbReference>
<dbReference type="InterPro" id="IPR009003">
    <property type="entry name" value="Peptidase_S1_PA"/>
</dbReference>
<dbReference type="Pfam" id="PF13180">
    <property type="entry name" value="PDZ_2"/>
    <property type="match status" value="1"/>
</dbReference>
<protein>
    <submittedName>
        <fullName evidence="8">Serine protease</fullName>
    </submittedName>
</protein>
<evidence type="ECO:0000256" key="5">
    <source>
        <dbReference type="SAM" id="MobiDB-lite"/>
    </source>
</evidence>
<dbReference type="OrthoDB" id="9758917at2"/>
<feature type="signal peptide" evidence="6">
    <location>
        <begin position="1"/>
        <end position="20"/>
    </location>
</feature>
<comment type="similarity">
    <text evidence="1">Belongs to the peptidase S1C family.</text>
</comment>
<evidence type="ECO:0000256" key="1">
    <source>
        <dbReference type="ARBA" id="ARBA00010541"/>
    </source>
</evidence>
<evidence type="ECO:0000259" key="7">
    <source>
        <dbReference type="SMART" id="SM00228"/>
    </source>
</evidence>
<dbReference type="SUPFAM" id="SSF50156">
    <property type="entry name" value="PDZ domain-like"/>
    <property type="match status" value="1"/>
</dbReference>
<dbReference type="InterPro" id="IPR051201">
    <property type="entry name" value="Chloro_Bact_Ser_Proteases"/>
</dbReference>
<keyword evidence="3" id="KW-0378">Hydrolase</keyword>
<evidence type="ECO:0000256" key="4">
    <source>
        <dbReference type="ARBA" id="ARBA00022825"/>
    </source>
</evidence>
<dbReference type="InterPro" id="IPR036034">
    <property type="entry name" value="PDZ_sf"/>
</dbReference>
<keyword evidence="6" id="KW-0732">Signal</keyword>
<dbReference type="Gene3D" id="2.40.10.10">
    <property type="entry name" value="Trypsin-like serine proteases"/>
    <property type="match status" value="2"/>
</dbReference>
<evidence type="ECO:0000256" key="6">
    <source>
        <dbReference type="SAM" id="SignalP"/>
    </source>
</evidence>
<accession>A0A1E8GKH2</accession>
<feature type="compositionally biased region" description="Polar residues" evidence="5">
    <location>
        <begin position="399"/>
        <end position="410"/>
    </location>
</feature>
<evidence type="ECO:0000313" key="8">
    <source>
        <dbReference type="EMBL" id="OFI48446.1"/>
    </source>
</evidence>
<proteinExistence type="inferred from homology"/>
<dbReference type="PANTHER" id="PTHR43343">
    <property type="entry name" value="PEPTIDASE S12"/>
    <property type="match status" value="1"/>
</dbReference>
<dbReference type="Proteomes" id="UP000178622">
    <property type="component" value="Unassembled WGS sequence"/>
</dbReference>
<dbReference type="STRING" id="1859473.BG261_05930"/>
<dbReference type="GO" id="GO:0004252">
    <property type="term" value="F:serine-type endopeptidase activity"/>
    <property type="evidence" value="ECO:0007669"/>
    <property type="project" value="InterPro"/>
</dbReference>
<dbReference type="Pfam" id="PF13365">
    <property type="entry name" value="Trypsin_2"/>
    <property type="match status" value="1"/>
</dbReference>
<feature type="region of interest" description="Disordered" evidence="5">
    <location>
        <begin position="391"/>
        <end position="430"/>
    </location>
</feature>
<dbReference type="GO" id="GO:0006508">
    <property type="term" value="P:proteolysis"/>
    <property type="evidence" value="ECO:0007669"/>
    <property type="project" value="UniProtKB-KW"/>
</dbReference>
<comment type="caution">
    <text evidence="8">The sequence shown here is derived from an EMBL/GenBank/DDBJ whole genome shotgun (WGS) entry which is preliminary data.</text>
</comment>
<name>A0A1E8GKH2_9LACT</name>
<reference evidence="9" key="1">
    <citation type="submission" date="2016-09" db="EMBL/GenBank/DDBJ databases">
        <title>Draft genome sequence of a novel species of the family Streptococcaceae isolated from flowers.</title>
        <authorList>
            <person name="Chuah L.-O."/>
            <person name="Yap K.-P."/>
            <person name="Thong K.L."/>
            <person name="Liong M.T."/>
            <person name="Ahmad R."/>
            <person name="Rusul G."/>
        </authorList>
    </citation>
    <scope>NUCLEOTIDE SEQUENCE [LARGE SCALE GENOMIC DNA]</scope>
    <source>
        <strain evidence="9">DF1</strain>
    </source>
</reference>
<sequence length="430" mass="45111">MAKNNFIGTVLAGVAGGALALGGNAVYQNNFANTPSTTTTTTNNGKSATKVSYVVESDTTKAIDKVSDAVVSVINYQKKQSGTSLEDFLNGNFDQTGNDDAKEEEAGEGSGVIYKKDGKTAYVVTNNHVVEGASSLEVMLSTGEKVKGELVGKDAFSDLAVIKIDGSKVKNTAEFGDSSTLKVGEPAIAIGSPLGSQYANSATQGIISSLNRQVTSQNDNRETVSINAIQTDAAINPGNSGGALINIKGQVIGINSSKIASTSSSVNGISVEGMGFAIPSNDVQSIIAKLEKDGQVSRPALGIEMRNLTDIPKESIDKSLKLPEDVTSGVVVTNVQSNMPAEKAGLKKYDVITKLGDVDTPTYIELQSALYKLNIGDTVKVTYYRNGKKGTTDVKLTESNKNLKQTQSNNDSKEQNSDDQKQDGGNSGRN</sequence>
<dbReference type="InterPro" id="IPR001940">
    <property type="entry name" value="Peptidase_S1C"/>
</dbReference>
<feature type="compositionally biased region" description="Basic and acidic residues" evidence="5">
    <location>
        <begin position="411"/>
        <end position="422"/>
    </location>
</feature>
<evidence type="ECO:0000256" key="3">
    <source>
        <dbReference type="ARBA" id="ARBA00022801"/>
    </source>
</evidence>
<keyword evidence="9" id="KW-1185">Reference proteome</keyword>
<organism evidence="8 9">
    <name type="scientific">Floricoccus tropicus</name>
    <dbReference type="NCBI Taxonomy" id="1859473"/>
    <lineage>
        <taxon>Bacteria</taxon>
        <taxon>Bacillati</taxon>
        <taxon>Bacillota</taxon>
        <taxon>Bacilli</taxon>
        <taxon>Lactobacillales</taxon>
        <taxon>Streptococcaceae</taxon>
        <taxon>Floricoccus</taxon>
    </lineage>
</organism>
<keyword evidence="4" id="KW-0720">Serine protease</keyword>
<gene>
    <name evidence="8" type="ORF">BG261_05930</name>
</gene>
<dbReference type="InterPro" id="IPR001478">
    <property type="entry name" value="PDZ"/>
</dbReference>
<keyword evidence="2 8" id="KW-0645">Protease</keyword>
<dbReference type="CDD" id="cd06781">
    <property type="entry name" value="cpPDZ_BsHtra-like"/>
    <property type="match status" value="1"/>
</dbReference>
<dbReference type="PANTHER" id="PTHR43343:SF3">
    <property type="entry name" value="PROTEASE DO-LIKE 8, CHLOROPLASTIC"/>
    <property type="match status" value="1"/>
</dbReference>
<feature type="domain" description="PDZ" evidence="7">
    <location>
        <begin position="299"/>
        <end position="387"/>
    </location>
</feature>
<dbReference type="PRINTS" id="PR00834">
    <property type="entry name" value="PROTEASES2C"/>
</dbReference>